<feature type="region of interest" description="Disordered" evidence="1">
    <location>
        <begin position="136"/>
        <end position="207"/>
    </location>
</feature>
<feature type="compositionally biased region" description="Polar residues" evidence="1">
    <location>
        <begin position="544"/>
        <end position="578"/>
    </location>
</feature>
<feature type="compositionally biased region" description="Low complexity" evidence="1">
    <location>
        <begin position="183"/>
        <end position="198"/>
    </location>
</feature>
<dbReference type="RefSeq" id="XP_021850289.1">
    <property type="nucleotide sequence ID" value="XM_021994597.2"/>
</dbReference>
<evidence type="ECO:0000313" key="3">
    <source>
        <dbReference type="RefSeq" id="XP_021850289.1"/>
    </source>
</evidence>
<dbReference type="GO" id="GO:0016301">
    <property type="term" value="F:kinase activity"/>
    <property type="evidence" value="ECO:0007669"/>
    <property type="project" value="UniProtKB-KW"/>
</dbReference>
<dbReference type="PANTHER" id="PTHR31267">
    <property type="entry name" value="DENTIN SIALOPHOSPHOPROTEIN-LIKE PROTEIN"/>
    <property type="match status" value="1"/>
</dbReference>
<feature type="region of interest" description="Disordered" evidence="1">
    <location>
        <begin position="30"/>
        <end position="79"/>
    </location>
</feature>
<reference evidence="3" key="2">
    <citation type="submission" date="2025-08" db="UniProtKB">
        <authorList>
            <consortium name="RefSeq"/>
        </authorList>
    </citation>
    <scope>IDENTIFICATION</scope>
    <source>
        <tissue evidence="3">Leaf</tissue>
    </source>
</reference>
<dbReference type="GeneID" id="110789882"/>
<protein>
    <submittedName>
        <fullName evidence="3">Uncharacterized protein</fullName>
    </submittedName>
</protein>
<feature type="compositionally biased region" description="Basic and acidic residues" evidence="1">
    <location>
        <begin position="819"/>
        <end position="832"/>
    </location>
</feature>
<feature type="compositionally biased region" description="Polar residues" evidence="1">
    <location>
        <begin position="932"/>
        <end position="942"/>
    </location>
</feature>
<feature type="compositionally biased region" description="Low complexity" evidence="1">
    <location>
        <begin position="37"/>
        <end position="54"/>
    </location>
</feature>
<reference evidence="2" key="1">
    <citation type="journal article" date="2021" name="Nat. Commun.">
        <title>Genomic analyses provide insights into spinach domestication and the genetic basis of agronomic traits.</title>
        <authorList>
            <person name="Cai X."/>
            <person name="Sun X."/>
            <person name="Xu C."/>
            <person name="Sun H."/>
            <person name="Wang X."/>
            <person name="Ge C."/>
            <person name="Zhang Z."/>
            <person name="Wang Q."/>
            <person name="Fei Z."/>
            <person name="Jiao C."/>
            <person name="Wang Q."/>
        </authorList>
    </citation>
    <scope>NUCLEOTIDE SEQUENCE [LARGE SCALE GENOMIC DNA]</scope>
    <source>
        <strain evidence="2">cv. Varoflay</strain>
    </source>
</reference>
<feature type="compositionally biased region" description="Low complexity" evidence="1">
    <location>
        <begin position="152"/>
        <end position="173"/>
    </location>
</feature>
<feature type="compositionally biased region" description="Polar residues" evidence="1">
    <location>
        <begin position="503"/>
        <end position="513"/>
    </location>
</feature>
<feature type="region of interest" description="Disordered" evidence="1">
    <location>
        <begin position="1222"/>
        <end position="1296"/>
    </location>
</feature>
<evidence type="ECO:0000256" key="1">
    <source>
        <dbReference type="SAM" id="MobiDB-lite"/>
    </source>
</evidence>
<sequence>MPGNEVGDRVHNFFDQGNLSQDQRHTQLVAGNWPGYNNNINSNNNNNNNIWNANERQTDGPVNSGSENYSAQQSDIERRQGNQFSLSSHGLNFTRSSLRPEFVKSPSQLQQLNLNGFMHASQGGHNTRQNEANFLGVDSEPDRHNMTSRGPSINDSQQRSSSQNSGSANFGGSESPMNFNFLGGQQQMSSQQPGMMQSLPRQQPGNNDTQLQQQIMLKQMQELQRHQQLQQFEAIQRSGMGHISSFPNQVAGQHQSGINGNAMRDTSNYPWPSQVMAGNTNWQQRGLNSSVQGYSNGFMITPEQGQAMQFMGLIPQQNSQSLYGVPVSSSRSANAFSHSNIDKPGMHQVPASNNSFSGNQYGSLAEQVGMKDGTMISRYGNEGKRSFEQASSQRLGDVVNLGGFTQVQQRNVPMSEGGGQGFAGGSELVTEKSGTQASSSQGASTQSAAALDPTEEKILFGNDVNIWEAFGEPSITGDGETATDLLNGFPSLQSGTWSALMQSAVAETSSTDAGMQEEWSGLGSQNSKSQSSNQHPTVFHGNEKSQPGSRFSSNDMAHNSITNSNYVNSSEQQQPFSNQKREYLQTESQIAQEGRRWLSNQQAPHVEEKQVVENSNSSRDRSRTDNAFWSHQQNTLLHDNNAQQSSRPSHSNFTGSAPGIGVIASTNQDNLLDKDCNTQMFMDTGRGAAIRLEPVPNSNVTTGSSFVSSKDDNVAPGLSNMKVNLESSQRLPNNHHLDLWKSVNSSGKSGLEGSGKDQHNLNKGPPVLETSDNSLDGGAAEVHETENGDRRESSNDSHHSNFLHNAPVGSLRENLWSDASDRRSLPGGKEKPSGQAGKRVPMPRKFQYHPMGDVDMDSNTSFAAKQVMQHSQPMSQQFSSGMKGQETNPRFLGPLSTNITDMEGRVSNFRGAANASRGVSSSAVHPGYLPNMSASSVRSGELSSPNQQMSPSQNMLELLHKVDQSKEQNVTSHLSSTDHNRLSEIPAGGPAGPSQSQFSSSHGFNLQLAPPSQGITPSNFNDAAQSSSRTVDSPGSSQVASEKGDKTHGWLASVSSAQCLPPSHQPTQMKSGRFGNSDAHISVSNLKGNHSAPLSSGPYSRNPVQSQHMTAPGGQFISDQSSAMSLNRHAYPDQQLSDSQLQAMTSHPVSNSLDSLVSGRDMNQSGMRSLVHQMPAAFRAAMAGVSRKDNNILPLGSSQWTSQQQLLGGQACNSPELIKSQFQSSGLSETSFTQQKKDENDGPKRVDVLSSQGIIGGEETQAGEGRSTMNAAGASQEEEPSARHQSDASPSTSAVSQKDIEAFHHSVKPNNIAQNSYSLLHQMQAMKSMGTDPSHRESKRLKGQDSILDPQQIVGQEAEPASGSMNIMVRDPSMSQTSDSAVDAKTFNYSPQLGNRNTSFQLPHGTAASQDMLSFGRSDPQKFATGNVTCRSEHTGISPQMAPSWFEQYGTFKNGQLLPAHNFPRGPMMSNAEHPFISGKSPSNLVVHNSVQLAAAVTETDQITKTFQTADAYTPSEHISSLNALVPHVSAPSLASMRPKKRKTATSDLLPWNKEIGQNLKRLQNISAAEVDWAQSSNRLIEKIEDETDNFFELMPTIRPKRRLMLTTQLMQQVFRPPSAAVLSLDASSNYEVIVYSLARSILGDACSLTCGVESNSPADGQNQLSGKVKTSERIQDQYFTKVVEDFVTRAKELESDLLRLDKRASILDFRLDCQDLERFSVINRFARFHGRGQVDGVETSSSSDAIAMVQKPCPQRYVSAHPMPRNVPDRVQCLSL</sequence>
<organism evidence="2 3">
    <name type="scientific">Spinacia oleracea</name>
    <name type="common">Spinach</name>
    <dbReference type="NCBI Taxonomy" id="3562"/>
    <lineage>
        <taxon>Eukaryota</taxon>
        <taxon>Viridiplantae</taxon>
        <taxon>Streptophyta</taxon>
        <taxon>Embryophyta</taxon>
        <taxon>Tracheophyta</taxon>
        <taxon>Spermatophyta</taxon>
        <taxon>Magnoliopsida</taxon>
        <taxon>eudicotyledons</taxon>
        <taxon>Gunneridae</taxon>
        <taxon>Pentapetalae</taxon>
        <taxon>Caryophyllales</taxon>
        <taxon>Chenopodiaceae</taxon>
        <taxon>Chenopodioideae</taxon>
        <taxon>Anserineae</taxon>
        <taxon>Spinacia</taxon>
    </lineage>
</organism>
<feature type="compositionally biased region" description="Polar residues" evidence="1">
    <location>
        <begin position="993"/>
        <end position="1004"/>
    </location>
</feature>
<feature type="region of interest" description="Disordered" evidence="1">
    <location>
        <begin position="601"/>
        <end position="624"/>
    </location>
</feature>
<name>A0A9R0IJ46_SPIOL</name>
<keyword evidence="2" id="KW-1185">Reference proteome</keyword>
<feature type="compositionally biased region" description="Polar residues" evidence="1">
    <location>
        <begin position="1013"/>
        <end position="1040"/>
    </location>
</feature>
<accession>A0A9R0IJ46</accession>
<feature type="region of interest" description="Disordered" evidence="1">
    <location>
        <begin position="918"/>
        <end position="951"/>
    </location>
</feature>
<dbReference type="OrthoDB" id="1630099at2759"/>
<feature type="region of interest" description="Disordered" evidence="1">
    <location>
        <begin position="503"/>
        <end position="588"/>
    </location>
</feature>
<dbReference type="KEGG" id="soe:110789882"/>
<dbReference type="Proteomes" id="UP000813463">
    <property type="component" value="Chromosome 5"/>
</dbReference>
<feature type="region of interest" description="Disordered" evidence="1">
    <location>
        <begin position="694"/>
        <end position="718"/>
    </location>
</feature>
<feature type="compositionally biased region" description="Polar residues" evidence="1">
    <location>
        <begin position="350"/>
        <end position="360"/>
    </location>
</feature>
<feature type="compositionally biased region" description="Basic and acidic residues" evidence="1">
    <location>
        <begin position="1235"/>
        <end position="1247"/>
    </location>
</feature>
<feature type="compositionally biased region" description="Basic and acidic residues" evidence="1">
    <location>
        <begin position="781"/>
        <end position="799"/>
    </location>
</feature>
<feature type="region of interest" description="Disordered" evidence="1">
    <location>
        <begin position="640"/>
        <end position="661"/>
    </location>
</feature>
<feature type="compositionally biased region" description="Polar residues" evidence="1">
    <location>
        <begin position="1287"/>
        <end position="1296"/>
    </location>
</feature>
<feature type="region of interest" description="Disordered" evidence="1">
    <location>
        <begin position="964"/>
        <end position="1108"/>
    </location>
</feature>
<feature type="compositionally biased region" description="Low complexity" evidence="1">
    <location>
        <begin position="524"/>
        <end position="534"/>
    </location>
</feature>
<proteinExistence type="predicted"/>
<feature type="region of interest" description="Disordered" evidence="1">
    <location>
        <begin position="739"/>
        <end position="806"/>
    </location>
</feature>
<dbReference type="PANTHER" id="PTHR31267:SF2">
    <property type="entry name" value="EXPRESSED PROTEIN"/>
    <property type="match status" value="1"/>
</dbReference>
<feature type="compositionally biased region" description="Polar residues" evidence="1">
    <location>
        <begin position="1082"/>
        <end position="1108"/>
    </location>
</feature>
<feature type="compositionally biased region" description="Low complexity" evidence="1">
    <location>
        <begin position="433"/>
        <end position="450"/>
    </location>
</feature>
<gene>
    <name evidence="3" type="primary">LOC110789882</name>
</gene>
<feature type="region of interest" description="Disordered" evidence="1">
    <location>
        <begin position="333"/>
        <end position="360"/>
    </location>
</feature>
<evidence type="ECO:0000313" key="2">
    <source>
        <dbReference type="Proteomes" id="UP000813463"/>
    </source>
</evidence>
<feature type="compositionally biased region" description="Polar residues" evidence="1">
    <location>
        <begin position="696"/>
        <end position="708"/>
    </location>
</feature>
<feature type="compositionally biased region" description="Polar residues" evidence="1">
    <location>
        <begin position="640"/>
        <end position="655"/>
    </location>
</feature>
<feature type="compositionally biased region" description="Polar residues" evidence="1">
    <location>
        <begin position="60"/>
        <end position="74"/>
    </location>
</feature>
<feature type="region of interest" description="Disordered" evidence="1">
    <location>
        <begin position="411"/>
        <end position="451"/>
    </location>
</feature>
<feature type="compositionally biased region" description="Polar residues" evidence="1">
    <location>
        <begin position="1222"/>
        <end position="1234"/>
    </location>
</feature>
<feature type="region of interest" description="Disordered" evidence="1">
    <location>
        <begin position="819"/>
        <end position="844"/>
    </location>
</feature>